<evidence type="ECO:0000256" key="11">
    <source>
        <dbReference type="ARBA" id="ARBA00022989"/>
    </source>
</evidence>
<keyword evidence="4" id="KW-0997">Cell inner membrane</keyword>
<protein>
    <recommendedName>
        <fullName evidence="14">Protein kinase domain-containing protein</fullName>
    </recommendedName>
</protein>
<keyword evidence="9" id="KW-0418">Kinase</keyword>
<dbReference type="PROSITE" id="PS50011">
    <property type="entry name" value="PROTEIN_KINASE_DOM"/>
    <property type="match status" value="1"/>
</dbReference>
<evidence type="ECO:0000256" key="4">
    <source>
        <dbReference type="ARBA" id="ARBA00022519"/>
    </source>
</evidence>
<dbReference type="AlphaFoldDB" id="A0A381N168"/>
<comment type="similarity">
    <text evidence="2">Belongs to the protein kinase superfamily. ADCK protein kinase family.</text>
</comment>
<dbReference type="GO" id="GO:0004672">
    <property type="term" value="F:protein kinase activity"/>
    <property type="evidence" value="ECO:0007669"/>
    <property type="project" value="InterPro"/>
</dbReference>
<evidence type="ECO:0000256" key="10">
    <source>
        <dbReference type="ARBA" id="ARBA00022840"/>
    </source>
</evidence>
<feature type="domain" description="Protein kinase" evidence="14">
    <location>
        <begin position="116"/>
        <end position="504"/>
    </location>
</feature>
<evidence type="ECO:0000256" key="8">
    <source>
        <dbReference type="ARBA" id="ARBA00022741"/>
    </source>
</evidence>
<evidence type="ECO:0000256" key="12">
    <source>
        <dbReference type="ARBA" id="ARBA00023136"/>
    </source>
</evidence>
<evidence type="ECO:0000256" key="9">
    <source>
        <dbReference type="ARBA" id="ARBA00022777"/>
    </source>
</evidence>
<dbReference type="SUPFAM" id="SSF56112">
    <property type="entry name" value="Protein kinase-like (PK-like)"/>
    <property type="match status" value="1"/>
</dbReference>
<dbReference type="InterPro" id="IPR045308">
    <property type="entry name" value="UbiB_bact"/>
</dbReference>
<dbReference type="NCBIfam" id="TIGR01982">
    <property type="entry name" value="UbiB"/>
    <property type="match status" value="1"/>
</dbReference>
<keyword evidence="8" id="KW-0547">Nucleotide-binding</keyword>
<dbReference type="PANTHER" id="PTHR10566:SF113">
    <property type="entry name" value="PROTEIN ACTIVITY OF BC1 COMPLEX KINASE 7, CHLOROPLASTIC"/>
    <property type="match status" value="1"/>
</dbReference>
<keyword evidence="10" id="KW-0067">ATP-binding</keyword>
<proteinExistence type="inferred from homology"/>
<sequence>MKSFLRFVIVSRILVRYRLDNLILSTPLLKGFRPLVYLTPWHYFPTSKLSRGERIRLALEELGPVYIKFGQTLSTRRDLLPEDIGDELAKLQDKCPPFPAKESKAIIEKSLGESVDNLFSSFDDVPFASASIAQVHSAVSHDGEEVIVKVVRPNIRKKIKRDVRLLYAFAALAEKHPDGKRLCPREAVTEFERIIYNELNMMAEAANASLLRKNFKDSDLLYVPKVHWDYCRENILVIERIYGTPISDIKALNEKKTDLMRLSENGVIIFFTQVFEHNFFHADMHPGNIFVGQGEQYIGVDFGIMGTLSDADQYYLAQNFLAFFNQDYKRVAQVHLESGWVPKGTSALEFENAIRSVCEPIFQKPLSEISFGQVLLSLFKEARRFDITIQPQLLLLDKTLLNIEGLGRALYPDLDLWATAKPFLEKLIKDKYSLKGTVKKISDQLPELIAEIPELPMLAVNALKQFENGSLRQDIAKKQADAIINQLRENAAKQSAIITASAFFILAGVLATQSLWPFVGLSAVLGLLFWLKSR</sequence>
<dbReference type="EMBL" id="UINC01000065">
    <property type="protein sequence ID" value="SUZ48360.1"/>
    <property type="molecule type" value="Genomic_DNA"/>
</dbReference>
<gene>
    <name evidence="15" type="ORF">METZ01_LOCUS1214</name>
</gene>
<keyword evidence="11 13" id="KW-1133">Transmembrane helix</keyword>
<dbReference type="InterPro" id="IPR000719">
    <property type="entry name" value="Prot_kinase_dom"/>
</dbReference>
<dbReference type="CDD" id="cd13972">
    <property type="entry name" value="UbiB"/>
    <property type="match status" value="1"/>
</dbReference>
<dbReference type="GO" id="GO:0006744">
    <property type="term" value="P:ubiquinone biosynthetic process"/>
    <property type="evidence" value="ECO:0007669"/>
    <property type="project" value="UniProtKB-UniPathway"/>
</dbReference>
<evidence type="ECO:0000256" key="1">
    <source>
        <dbReference type="ARBA" id="ARBA00005020"/>
    </source>
</evidence>
<evidence type="ECO:0000313" key="15">
    <source>
        <dbReference type="EMBL" id="SUZ48360.1"/>
    </source>
</evidence>
<reference evidence="15" key="1">
    <citation type="submission" date="2018-05" db="EMBL/GenBank/DDBJ databases">
        <authorList>
            <person name="Lanie J.A."/>
            <person name="Ng W.-L."/>
            <person name="Kazmierczak K.M."/>
            <person name="Andrzejewski T.M."/>
            <person name="Davidsen T.M."/>
            <person name="Wayne K.J."/>
            <person name="Tettelin H."/>
            <person name="Glass J.I."/>
            <person name="Rusch D."/>
            <person name="Podicherti R."/>
            <person name="Tsui H.-C.T."/>
            <person name="Winkler M.E."/>
        </authorList>
    </citation>
    <scope>NUCLEOTIDE SEQUENCE</scope>
</reference>
<dbReference type="PANTHER" id="PTHR10566">
    <property type="entry name" value="CHAPERONE-ACTIVITY OF BC1 COMPLEX CABC1 -RELATED"/>
    <property type="match status" value="1"/>
</dbReference>
<dbReference type="InterPro" id="IPR004147">
    <property type="entry name" value="ABC1_dom"/>
</dbReference>
<dbReference type="InterPro" id="IPR011009">
    <property type="entry name" value="Kinase-like_dom_sf"/>
</dbReference>
<keyword evidence="12 13" id="KW-0472">Membrane</keyword>
<accession>A0A381N168</accession>
<dbReference type="InterPro" id="IPR050154">
    <property type="entry name" value="UbiB_kinase"/>
</dbReference>
<dbReference type="InterPro" id="IPR010232">
    <property type="entry name" value="UbiB"/>
</dbReference>
<evidence type="ECO:0000256" key="6">
    <source>
        <dbReference type="ARBA" id="ARBA00022688"/>
    </source>
</evidence>
<evidence type="ECO:0000256" key="2">
    <source>
        <dbReference type="ARBA" id="ARBA00009670"/>
    </source>
</evidence>
<keyword evidence="7 13" id="KW-0812">Transmembrane</keyword>
<keyword evidence="5" id="KW-0808">Transferase</keyword>
<evidence type="ECO:0000259" key="14">
    <source>
        <dbReference type="PROSITE" id="PS50011"/>
    </source>
</evidence>
<keyword evidence="3" id="KW-1003">Cell membrane</keyword>
<evidence type="ECO:0000256" key="5">
    <source>
        <dbReference type="ARBA" id="ARBA00022679"/>
    </source>
</evidence>
<comment type="pathway">
    <text evidence="1">Cofactor biosynthesis; ubiquinone biosynthesis [regulation].</text>
</comment>
<evidence type="ECO:0000256" key="3">
    <source>
        <dbReference type="ARBA" id="ARBA00022475"/>
    </source>
</evidence>
<evidence type="ECO:0000256" key="13">
    <source>
        <dbReference type="SAM" id="Phobius"/>
    </source>
</evidence>
<dbReference type="UniPathway" id="UPA00232"/>
<keyword evidence="6" id="KW-0831">Ubiquinone biosynthesis</keyword>
<dbReference type="GO" id="GO:0005524">
    <property type="term" value="F:ATP binding"/>
    <property type="evidence" value="ECO:0007669"/>
    <property type="project" value="UniProtKB-KW"/>
</dbReference>
<organism evidence="15">
    <name type="scientific">marine metagenome</name>
    <dbReference type="NCBI Taxonomy" id="408172"/>
    <lineage>
        <taxon>unclassified sequences</taxon>
        <taxon>metagenomes</taxon>
        <taxon>ecological metagenomes</taxon>
    </lineage>
</organism>
<name>A0A381N168_9ZZZZ</name>
<dbReference type="NCBIfam" id="NF003404">
    <property type="entry name" value="PRK04750.1"/>
    <property type="match status" value="1"/>
</dbReference>
<dbReference type="Pfam" id="PF03109">
    <property type="entry name" value="ABC1"/>
    <property type="match status" value="1"/>
</dbReference>
<evidence type="ECO:0000256" key="7">
    <source>
        <dbReference type="ARBA" id="ARBA00022692"/>
    </source>
</evidence>
<feature type="transmembrane region" description="Helical" evidence="13">
    <location>
        <begin position="503"/>
        <end position="531"/>
    </location>
</feature>